<name>A0A1S3I525_LINAN</name>
<protein>
    <submittedName>
        <fullName evidence="3">Uncharacterized protein LOC106161036</fullName>
    </submittedName>
</protein>
<evidence type="ECO:0000313" key="3">
    <source>
        <dbReference type="RefSeq" id="XP_013393323.1"/>
    </source>
</evidence>
<proteinExistence type="predicted"/>
<dbReference type="GeneID" id="106161036"/>
<dbReference type="Proteomes" id="UP000085678">
    <property type="component" value="Unplaced"/>
</dbReference>
<gene>
    <name evidence="3" type="primary">LOC106161036</name>
</gene>
<organism evidence="2 3">
    <name type="scientific">Lingula anatina</name>
    <name type="common">Brachiopod</name>
    <name type="synonym">Lingula unguis</name>
    <dbReference type="NCBI Taxonomy" id="7574"/>
    <lineage>
        <taxon>Eukaryota</taxon>
        <taxon>Metazoa</taxon>
        <taxon>Spiralia</taxon>
        <taxon>Lophotrochozoa</taxon>
        <taxon>Brachiopoda</taxon>
        <taxon>Linguliformea</taxon>
        <taxon>Lingulata</taxon>
        <taxon>Lingulida</taxon>
        <taxon>Linguloidea</taxon>
        <taxon>Lingulidae</taxon>
        <taxon>Lingula</taxon>
    </lineage>
</organism>
<sequence length="233" mass="26286">MDGHSLKLKFKPIRTRDEGTHESCTGQVLSEDAEEDKAVSECPSTRTALYSSTDYQWHSPFTQPLEPQTFQTHSLMDNMCKADTGDIEGSEEYFRDVMGGTLGTQDQPYNRLPPVQVFGCSVPRVYSFQQLYGYRDWETSTPMWMTQGTRDSRSYGSTDYSSMTSAVQPLQPDDHSSTLRTDHSSTLRTDHTFNHSGSLRWTLLQNENGTNTISSIPSYPTSQIPVYKPPGKL</sequence>
<dbReference type="KEGG" id="lak:106161036"/>
<keyword evidence="2" id="KW-1185">Reference proteome</keyword>
<evidence type="ECO:0000256" key="1">
    <source>
        <dbReference type="SAM" id="MobiDB-lite"/>
    </source>
</evidence>
<dbReference type="InParanoid" id="A0A1S3I525"/>
<dbReference type="AlphaFoldDB" id="A0A1S3I525"/>
<dbReference type="RefSeq" id="XP_013393323.1">
    <property type="nucleotide sequence ID" value="XM_013537869.1"/>
</dbReference>
<evidence type="ECO:0000313" key="2">
    <source>
        <dbReference type="Proteomes" id="UP000085678"/>
    </source>
</evidence>
<reference evidence="3" key="1">
    <citation type="submission" date="2025-08" db="UniProtKB">
        <authorList>
            <consortium name="RefSeq"/>
        </authorList>
    </citation>
    <scope>IDENTIFICATION</scope>
    <source>
        <tissue evidence="3">Gonads</tissue>
    </source>
</reference>
<accession>A0A1S3I525</accession>
<feature type="compositionally biased region" description="Polar residues" evidence="1">
    <location>
        <begin position="147"/>
        <end position="168"/>
    </location>
</feature>
<feature type="compositionally biased region" description="Basic and acidic residues" evidence="1">
    <location>
        <begin position="172"/>
        <end position="191"/>
    </location>
</feature>
<feature type="region of interest" description="Disordered" evidence="1">
    <location>
        <begin position="147"/>
        <end position="191"/>
    </location>
</feature>